<organism evidence="2 3">
    <name type="scientific">Brevundimonas aurantiaca</name>
    <dbReference type="NCBI Taxonomy" id="74316"/>
    <lineage>
        <taxon>Bacteria</taxon>
        <taxon>Pseudomonadati</taxon>
        <taxon>Pseudomonadota</taxon>
        <taxon>Alphaproteobacteria</taxon>
        <taxon>Caulobacterales</taxon>
        <taxon>Caulobacteraceae</taxon>
        <taxon>Brevundimonas</taxon>
    </lineage>
</organism>
<evidence type="ECO:0000313" key="2">
    <source>
        <dbReference type="EMBL" id="MBB5738810.1"/>
    </source>
</evidence>
<keyword evidence="3" id="KW-1185">Reference proteome</keyword>
<feature type="region of interest" description="Disordered" evidence="1">
    <location>
        <begin position="44"/>
        <end position="73"/>
    </location>
</feature>
<dbReference type="RefSeq" id="WP_054766533.1">
    <property type="nucleotide sequence ID" value="NZ_CAJFZW010000026.1"/>
</dbReference>
<reference evidence="2 3" key="1">
    <citation type="submission" date="2020-08" db="EMBL/GenBank/DDBJ databases">
        <title>Genomic Encyclopedia of Type Strains, Phase IV (KMG-IV): sequencing the most valuable type-strain genomes for metagenomic binning, comparative biology and taxonomic classification.</title>
        <authorList>
            <person name="Goeker M."/>
        </authorList>
    </citation>
    <scope>NUCLEOTIDE SEQUENCE [LARGE SCALE GENOMIC DNA]</scope>
    <source>
        <strain evidence="2 3">DSM 4731</strain>
    </source>
</reference>
<accession>A0A7W9C480</accession>
<protein>
    <submittedName>
        <fullName evidence="2">Uncharacterized membrane protein YebE (DUF533 family)</fullName>
    </submittedName>
</protein>
<dbReference type="AlphaFoldDB" id="A0A7W9C480"/>
<sequence>MPRLNSIVPLVGSLLLSRGGRRLAGRHAGKLALATLALEVWRNRRQKAGQTQHQTASKARPQPRSRWSGRSPR</sequence>
<name>A0A7W9C480_9CAUL</name>
<dbReference type="EMBL" id="JACHOQ010000001">
    <property type="protein sequence ID" value="MBB5738810.1"/>
    <property type="molecule type" value="Genomic_DNA"/>
</dbReference>
<evidence type="ECO:0000256" key="1">
    <source>
        <dbReference type="SAM" id="MobiDB-lite"/>
    </source>
</evidence>
<dbReference type="Proteomes" id="UP000527324">
    <property type="component" value="Unassembled WGS sequence"/>
</dbReference>
<proteinExistence type="predicted"/>
<comment type="caution">
    <text evidence="2">The sequence shown here is derived from an EMBL/GenBank/DDBJ whole genome shotgun (WGS) entry which is preliminary data.</text>
</comment>
<gene>
    <name evidence="2" type="ORF">GGQ93_000501</name>
</gene>
<feature type="compositionally biased region" description="Polar residues" evidence="1">
    <location>
        <begin position="48"/>
        <end position="57"/>
    </location>
</feature>
<evidence type="ECO:0000313" key="3">
    <source>
        <dbReference type="Proteomes" id="UP000527324"/>
    </source>
</evidence>